<sequence length="145" mass="16349">MVDGRDGKRRLASGERVGGWADGDGEEPSWRARLASTEAPVPVPWGLDWKRGKGSRRGEEQRKKKRESSREKGNRGGSYRLSAPQKVPDRRMRTQDRLFADKQQGQANSDEQHQECRHDQPDVASSAPPRQDAGQNMGRPASWRC</sequence>
<comment type="caution">
    <text evidence="2">The sequence shown here is derived from an EMBL/GenBank/DDBJ whole genome shotgun (WGS) entry which is preliminary data.</text>
</comment>
<evidence type="ECO:0000313" key="2">
    <source>
        <dbReference type="EMBL" id="GAD97857.1"/>
    </source>
</evidence>
<accession>V5GAC3</accession>
<evidence type="ECO:0000256" key="1">
    <source>
        <dbReference type="SAM" id="MobiDB-lite"/>
    </source>
</evidence>
<organism evidence="2 3">
    <name type="scientific">Byssochlamys spectabilis (strain No. 5 / NBRC 109023)</name>
    <name type="common">Paecilomyces variotii</name>
    <dbReference type="NCBI Taxonomy" id="1356009"/>
    <lineage>
        <taxon>Eukaryota</taxon>
        <taxon>Fungi</taxon>
        <taxon>Dikarya</taxon>
        <taxon>Ascomycota</taxon>
        <taxon>Pezizomycotina</taxon>
        <taxon>Eurotiomycetes</taxon>
        <taxon>Eurotiomycetidae</taxon>
        <taxon>Eurotiales</taxon>
        <taxon>Thermoascaceae</taxon>
        <taxon>Paecilomyces</taxon>
    </lineage>
</organism>
<feature type="region of interest" description="Disordered" evidence="1">
    <location>
        <begin position="1"/>
        <end position="145"/>
    </location>
</feature>
<evidence type="ECO:0000313" key="3">
    <source>
        <dbReference type="Proteomes" id="UP000018001"/>
    </source>
</evidence>
<reference evidence="3" key="1">
    <citation type="journal article" date="2014" name="Genome Announc.">
        <title>Draft genome sequence of the formaldehyde-resistant fungus Byssochlamys spectabilis No. 5 (anamorph Paecilomyces variotii No. 5) (NBRC109023).</title>
        <authorList>
            <person name="Oka T."/>
            <person name="Ekino K."/>
            <person name="Fukuda K."/>
            <person name="Nomura Y."/>
        </authorList>
    </citation>
    <scope>NUCLEOTIDE SEQUENCE [LARGE SCALE GENOMIC DNA]</scope>
    <source>
        <strain evidence="3">No. 5 / NBRC 109023</strain>
    </source>
</reference>
<dbReference type="Proteomes" id="UP000018001">
    <property type="component" value="Unassembled WGS sequence"/>
</dbReference>
<dbReference type="HOGENOM" id="CLU_1786574_0_0_1"/>
<feature type="compositionally biased region" description="Basic and acidic residues" evidence="1">
    <location>
        <begin position="110"/>
        <end position="121"/>
    </location>
</feature>
<gene>
    <name evidence="2" type="ORF">PVAR5_6540</name>
</gene>
<feature type="compositionally biased region" description="Basic and acidic residues" evidence="1">
    <location>
        <begin position="48"/>
        <end position="74"/>
    </location>
</feature>
<protein>
    <submittedName>
        <fullName evidence="2">Uncharacterized protein</fullName>
    </submittedName>
</protein>
<dbReference type="EMBL" id="BAUL01000219">
    <property type="protein sequence ID" value="GAD97857.1"/>
    <property type="molecule type" value="Genomic_DNA"/>
</dbReference>
<feature type="compositionally biased region" description="Basic and acidic residues" evidence="1">
    <location>
        <begin position="87"/>
        <end position="100"/>
    </location>
</feature>
<dbReference type="AlphaFoldDB" id="V5GAC3"/>
<dbReference type="InParanoid" id="V5GAC3"/>
<proteinExistence type="predicted"/>
<keyword evidence="3" id="KW-1185">Reference proteome</keyword>
<name>V5GAC3_BYSSN</name>